<protein>
    <submittedName>
        <fullName evidence="1">Uncharacterized protein</fullName>
    </submittedName>
</protein>
<dbReference type="Proteomes" id="UP000501452">
    <property type="component" value="Plasmid unnamed1"/>
</dbReference>
<reference evidence="1 2" key="1">
    <citation type="submission" date="2019-10" db="EMBL/GenBank/DDBJ databases">
        <title>Rubrobacter sp nov SCSIO 52090 isolated from a deep-sea sediment in the South China Sea.</title>
        <authorList>
            <person name="Chen R.W."/>
        </authorList>
    </citation>
    <scope>NUCLEOTIDE SEQUENCE [LARGE SCALE GENOMIC DNA]</scope>
    <source>
        <strain evidence="1 2">SCSIO 52909</strain>
        <plasmid evidence="1 2">unnamed1</plasmid>
    </source>
</reference>
<dbReference type="EMBL" id="CP045120">
    <property type="protein sequence ID" value="QIN85498.1"/>
    <property type="molecule type" value="Genomic_DNA"/>
</dbReference>
<organism evidence="1 2">
    <name type="scientific">Rubrobacter tropicus</name>
    <dbReference type="NCBI Taxonomy" id="2653851"/>
    <lineage>
        <taxon>Bacteria</taxon>
        <taxon>Bacillati</taxon>
        <taxon>Actinomycetota</taxon>
        <taxon>Rubrobacteria</taxon>
        <taxon>Rubrobacterales</taxon>
        <taxon>Rubrobacteraceae</taxon>
        <taxon>Rubrobacter</taxon>
    </lineage>
</organism>
<name>A0A6G8QGB3_9ACTN</name>
<gene>
    <name evidence="1" type="ORF">GBA63_22640</name>
</gene>
<evidence type="ECO:0000313" key="1">
    <source>
        <dbReference type="EMBL" id="QIN85498.1"/>
    </source>
</evidence>
<accession>A0A6G8QGB3</accession>
<proteinExistence type="predicted"/>
<geneLocation type="plasmid" evidence="1 2">
    <name>unnamed1</name>
</geneLocation>
<dbReference type="RefSeq" id="WP_207957269.1">
    <property type="nucleotide sequence ID" value="NZ_CP045120.1"/>
</dbReference>
<evidence type="ECO:0000313" key="2">
    <source>
        <dbReference type="Proteomes" id="UP000501452"/>
    </source>
</evidence>
<dbReference type="AlphaFoldDB" id="A0A6G8QGB3"/>
<sequence length="138" mass="15056">MSAWSYLGTFDPPGDGWTHRTYSDGRLIIQAPGAVAARGIEEVARVHEDMHGEGREALMLAVCETLPRGLAAGPEPWAPNNPATEKGREDLRRAGFEETHDPELGTVWVRPADGKTLKPRKALFVVPVELDPRGGGYE</sequence>
<keyword evidence="1" id="KW-0614">Plasmid</keyword>
<keyword evidence="2" id="KW-1185">Reference proteome</keyword>
<dbReference type="KEGG" id="rub:GBA63_22640"/>